<protein>
    <submittedName>
        <fullName evidence="1">Uncharacterized protein</fullName>
    </submittedName>
</protein>
<proteinExistence type="predicted"/>
<reference evidence="1" key="1">
    <citation type="submission" date="2019-09" db="EMBL/GenBank/DDBJ databases">
        <title>Whole genome sequence analysis of bacterial isolates in patients.</title>
        <authorList>
            <person name="Jeong K.C."/>
        </authorList>
    </citation>
    <scope>NUCLEOTIDE SEQUENCE</scope>
    <source>
        <strain evidence="1">KCJ3K105</strain>
    </source>
</reference>
<name>A0A643J8U1_PSEAI</name>
<dbReference type="AlphaFoldDB" id="A0A643J8U1"/>
<gene>
    <name evidence="1" type="ORF">F7O97_08525</name>
</gene>
<evidence type="ECO:0000313" key="1">
    <source>
        <dbReference type="EMBL" id="KAB0765975.1"/>
    </source>
</evidence>
<dbReference type="RefSeq" id="WP_124089815.1">
    <property type="nucleotide sequence ID" value="NZ_CAADKI010000440.1"/>
</dbReference>
<accession>A0A643J8U1</accession>
<comment type="caution">
    <text evidence="1">The sequence shown here is derived from an EMBL/GenBank/DDBJ whole genome shotgun (WGS) entry which is preliminary data.</text>
</comment>
<sequence>MSSLYKEDRISLISRAAIFSSALLVLSNYYYLYFLEFSQGGTSGAGLLALVRVFAVFLLCSQLFRPVLRSSFRLEEILVLAFLIFGLLVILLKTMFSQEGDWMYVNTLMCAIPLLLLRVRENLARFIFFFECCLLVLVLQVVGEFFIYFYGKSLWENKAFIGGLGNPSSFGILCDLLIAYLLFWRKKSFYSFFAFFLLCAGVVMTSSMLPVLLLTFITVAWGMLRSGVKFAILCLSVALLFMVFSDQILSDHLRYKLASMVGVIDGSQADSSASVSVRVKIHKEYLESLGRDVPGFLFYGFSERYYNGVDSQLITYLSSFGLLASGGFWFYAVLSFCRSIFNSSRASIFFVVGIFIFIIAFLFNRILDYYPMALFFFLICMLPSSLDLSSPRNGGIDKGIEKI</sequence>
<dbReference type="EMBL" id="VZIV01000013">
    <property type="protein sequence ID" value="KAB0765975.1"/>
    <property type="molecule type" value="Genomic_DNA"/>
</dbReference>
<organism evidence="1">
    <name type="scientific">Pseudomonas aeruginosa</name>
    <dbReference type="NCBI Taxonomy" id="287"/>
    <lineage>
        <taxon>Bacteria</taxon>
        <taxon>Pseudomonadati</taxon>
        <taxon>Pseudomonadota</taxon>
        <taxon>Gammaproteobacteria</taxon>
        <taxon>Pseudomonadales</taxon>
        <taxon>Pseudomonadaceae</taxon>
        <taxon>Pseudomonas</taxon>
    </lineage>
</organism>